<feature type="signal peptide" evidence="1">
    <location>
        <begin position="1"/>
        <end position="20"/>
    </location>
</feature>
<evidence type="ECO:0000313" key="2">
    <source>
        <dbReference type="EMBL" id="RFB05427.1"/>
    </source>
</evidence>
<name>A0A371RIZ5_9PROT</name>
<feature type="chain" id="PRO_5016580068" description="DUF4136 domain-containing protein" evidence="1">
    <location>
        <begin position="21"/>
        <end position="176"/>
    </location>
</feature>
<gene>
    <name evidence="2" type="ORF">DX908_09260</name>
</gene>
<dbReference type="NCBIfam" id="NF047637">
    <property type="entry name" value="lipo_CC0125"/>
    <property type="match status" value="1"/>
</dbReference>
<dbReference type="EMBL" id="QUQO01000001">
    <property type="protein sequence ID" value="RFB05427.1"/>
    <property type="molecule type" value="Genomic_DNA"/>
</dbReference>
<sequence length="176" mass="19982">MKLLRSALAIAAFGVLSACATSTPYAAAGSDDGYGFSEQRIEDDRFRITFKGNSLTDRETVETYLLYRAAEITLEYGYDHFIVVKDDTEKSTTYSGTRDRGFYSYYGVGRPFPYYGYGYRWDPFYDDVDIRERRRYSAIAYIVLGKGAKPADEPAAYDARQVIENLRPSIILPEQG</sequence>
<dbReference type="OrthoDB" id="7172943at2"/>
<reference evidence="2 3" key="1">
    <citation type="submission" date="2018-08" db="EMBL/GenBank/DDBJ databases">
        <title>Parvularcula sp. SM1705, isolated from surface water of the South Sea China.</title>
        <authorList>
            <person name="Sun L."/>
        </authorList>
    </citation>
    <scope>NUCLEOTIDE SEQUENCE [LARGE SCALE GENOMIC DNA]</scope>
    <source>
        <strain evidence="2 3">SM1705</strain>
    </source>
</reference>
<accession>A0A371RIZ5</accession>
<dbReference type="PROSITE" id="PS51257">
    <property type="entry name" value="PROKAR_LIPOPROTEIN"/>
    <property type="match status" value="1"/>
</dbReference>
<evidence type="ECO:0000256" key="1">
    <source>
        <dbReference type="SAM" id="SignalP"/>
    </source>
</evidence>
<protein>
    <recommendedName>
        <fullName evidence="4">DUF4136 domain-containing protein</fullName>
    </recommendedName>
</protein>
<comment type="caution">
    <text evidence="2">The sequence shown here is derived from an EMBL/GenBank/DDBJ whole genome shotgun (WGS) entry which is preliminary data.</text>
</comment>
<dbReference type="Proteomes" id="UP000264589">
    <property type="component" value="Unassembled WGS sequence"/>
</dbReference>
<proteinExistence type="predicted"/>
<evidence type="ECO:0000313" key="3">
    <source>
        <dbReference type="Proteomes" id="UP000264589"/>
    </source>
</evidence>
<organism evidence="2 3">
    <name type="scientific">Parvularcula marina</name>
    <dbReference type="NCBI Taxonomy" id="2292771"/>
    <lineage>
        <taxon>Bacteria</taxon>
        <taxon>Pseudomonadati</taxon>
        <taxon>Pseudomonadota</taxon>
        <taxon>Alphaproteobacteria</taxon>
        <taxon>Parvularculales</taxon>
        <taxon>Parvularculaceae</taxon>
        <taxon>Parvularcula</taxon>
    </lineage>
</organism>
<keyword evidence="3" id="KW-1185">Reference proteome</keyword>
<evidence type="ECO:0008006" key="4">
    <source>
        <dbReference type="Google" id="ProtNLM"/>
    </source>
</evidence>
<keyword evidence="1" id="KW-0732">Signal</keyword>
<dbReference type="InParanoid" id="A0A371RIZ5"/>
<dbReference type="RefSeq" id="WP_116392059.1">
    <property type="nucleotide sequence ID" value="NZ_QUQO01000001.1"/>
</dbReference>
<dbReference type="AlphaFoldDB" id="A0A371RIZ5"/>